<dbReference type="GO" id="GO:0003677">
    <property type="term" value="F:DNA binding"/>
    <property type="evidence" value="ECO:0007669"/>
    <property type="project" value="InterPro"/>
</dbReference>
<evidence type="ECO:0008006" key="14">
    <source>
        <dbReference type="Google" id="ProtNLM"/>
    </source>
</evidence>
<keyword evidence="5" id="KW-0805">Transcription regulation</keyword>
<gene>
    <name evidence="12" type="ORF">EKO27_g10393</name>
</gene>
<dbReference type="SUPFAM" id="SSF49785">
    <property type="entry name" value="Galactose-binding domain-like"/>
    <property type="match status" value="1"/>
</dbReference>
<dbReference type="Gene3D" id="3.30.160.60">
    <property type="entry name" value="Classic Zinc Finger"/>
    <property type="match status" value="2"/>
</dbReference>
<keyword evidence="1" id="KW-0479">Metal-binding</keyword>
<dbReference type="CDD" id="cd12148">
    <property type="entry name" value="fungal_TF_MHR"/>
    <property type="match status" value="1"/>
</dbReference>
<evidence type="ECO:0000256" key="5">
    <source>
        <dbReference type="ARBA" id="ARBA00023015"/>
    </source>
</evidence>
<name>A0A439CRA8_9PEZI</name>
<keyword evidence="13" id="KW-1185">Reference proteome</keyword>
<dbReference type="SMART" id="SM00939">
    <property type="entry name" value="PepX_C"/>
    <property type="match status" value="1"/>
</dbReference>
<feature type="domain" description="C2H2-type" evidence="11">
    <location>
        <begin position="41"/>
        <end position="68"/>
    </location>
</feature>
<evidence type="ECO:0000259" key="11">
    <source>
        <dbReference type="PROSITE" id="PS50157"/>
    </source>
</evidence>
<proteinExistence type="predicted"/>
<dbReference type="FunFam" id="3.30.160.60:FF:002343">
    <property type="entry name" value="Zinc finger protein 33A"/>
    <property type="match status" value="1"/>
</dbReference>
<dbReference type="PANTHER" id="PTHR47660">
    <property type="entry name" value="TRANSCRIPTION FACTOR WITH C2H2 AND ZN(2)-CYS(6) DNA BINDING DOMAIN (EUROFUNG)-RELATED-RELATED"/>
    <property type="match status" value="1"/>
</dbReference>
<keyword evidence="7" id="KW-0539">Nucleus</keyword>
<dbReference type="InterPro" id="IPR005674">
    <property type="entry name" value="CocE/Ser_esterase"/>
</dbReference>
<dbReference type="PANTHER" id="PTHR47660:SF2">
    <property type="entry name" value="TRANSCRIPTION FACTOR WITH C2H2 AND ZN(2)-CYS(6) DNA BINDING DOMAIN (EUROFUNG)"/>
    <property type="match status" value="1"/>
</dbReference>
<evidence type="ECO:0000256" key="8">
    <source>
        <dbReference type="PROSITE-ProRule" id="PRU00042"/>
    </source>
</evidence>
<dbReference type="SUPFAM" id="SSF57667">
    <property type="entry name" value="beta-beta-alpha zinc fingers"/>
    <property type="match status" value="1"/>
</dbReference>
<keyword evidence="4" id="KW-0862">Zinc</keyword>
<keyword evidence="3" id="KW-0378">Hydrolase</keyword>
<sequence>MDSSTQPQQRGQFQCASCQRIFARADHLTRHVRSHLQERPFQCQTCGKGFGRSDLLKRHVAGHKAENGAKRQRTHAPLPRVHQACRPCAAAKLKCDDEKPCSRCLQRGITCQEGVRDGDEAPVNPSSQSIDHAVSPVKASVTGRVGMLTNRELGTSPMTSDAYQQNAEPLTPFTSTNNETSLLPGFQHPVIPSFSEYDMSLFLKGVISLPPESSQHLVTSEDWSQSGLDNDARGLLDFTIDESFDFEDADMNELDPYPSMSYNNGNQQLELTLPHDFNLPGEGNSRGHVALGIDAYRKSSLGPWEPSQSDHTASELEGLAALGPGADAVEKVVSPHSPWFGEYLKQSTRDSTLAMILETCRPERKSNVIKAFPTCEMFDFMLQNFFSDHRRGRIRLFTAQRLTPILSSQNFWEVVRTRMPGRFESAHSTSRELWALQTYICEMETGLWSGIKRKMEIAESCISILYTMLRRSSGFGAREGRFSPPLSPDTGEASRQKWLQWVGQESHRRLVYHSFILDAQCSMAMRTSPNISFAELATPFPEKHDLWLADAERWKALYLSQSYPDTPASLVEYLRFPGEIPDCYDIHFCHLAILCGVWGMIWQYSQLKVTLNQARHLQTTSDMQQQGLLQMLQRFRIYITESREPLRPETALVLELLHMYLYVSFEDIELFAGKKDLEDARRVFPSLQQWFDTQEARQAIWHSGQVIRAARDFGRKQLRGFYAIAVYQASLILWAYSVISLAKERQKQTPLQSQAAALEAVCLDGPELPAVQRFIALGKGVPGLSSSRKQGGQTVACIPLSEQEQAMSAILETLDGNFPCRHDSDAAPPLVENLAQLLHELGRAASSLGVGPGQGSGNLRTGDPDPGPLTENHAHISEHSFCTTTLDRVSAPIKRGCLWVILVLEGCLTEVPGLRTVYTSKIAITVLSLGDDSWGHQPLPTLVPFKMPNPIRTDLHTVDDRSFPYIFEQNATITLRSGKGLVRCNIYRPKGSGSECKVPVIATYGPYGKDTFYEDFYAKSFAELNPEHKSPHSAWETPDPAFWTSHGYAVVRADELGIGQSRGRLDTMSRGTSEAFFEVVEWAADQPWSSGKVGLLGISYYAGSQWRVAATKPKGLAAIIPWEGMSDYYRDRCRHGGILSNTFINFWWNRQVVANQYGRPRDERINTNENTSGEGPMRPKSAPESLEGTLSAEERAENRQDQTIDNEKYRYRDEEYYASKEYDMGDIDVPLLSVANWGGILLHLRGNVEGYVHAGSDKKWLRFITGRHDLPFYYREEVEIQRSFLDAFLKDEDCAGWKTGQVAPVDMVLRKGNVGFNNAAAESHYPRRTESEWPIARTIWKKWYLTPRNMLITDVDEALAASTKRQKLTYEALGSLDNPHLVQFSTPPFEQETEITGNVLAHLCVSATPMRAGPTPSDIDLFITLRHIGSDGNEVFYTGTAGDPVPLTKGWLRVSLRKVDVGHPKHREYLPWRQYASTDVLPVIIGEIYEVDVEVWPTCVVVEPGARLVLEVSSGDTQGSGIFRHDDPVDRAPAKFQGHNHICFGPNLLNYVVLPIIPPKE</sequence>
<dbReference type="GO" id="GO:0006351">
    <property type="term" value="P:DNA-templated transcription"/>
    <property type="evidence" value="ECO:0007669"/>
    <property type="project" value="InterPro"/>
</dbReference>
<dbReference type="InterPro" id="IPR008979">
    <property type="entry name" value="Galactose-bd-like_sf"/>
</dbReference>
<organism evidence="12 13">
    <name type="scientific">Xylaria grammica</name>
    <dbReference type="NCBI Taxonomy" id="363999"/>
    <lineage>
        <taxon>Eukaryota</taxon>
        <taxon>Fungi</taxon>
        <taxon>Dikarya</taxon>
        <taxon>Ascomycota</taxon>
        <taxon>Pezizomycotina</taxon>
        <taxon>Sordariomycetes</taxon>
        <taxon>Xylariomycetidae</taxon>
        <taxon>Xylariales</taxon>
        <taxon>Xylariaceae</taxon>
        <taxon>Xylaria</taxon>
    </lineage>
</organism>
<dbReference type="EMBL" id="RYZI01000528">
    <property type="protein sequence ID" value="RWA04708.1"/>
    <property type="molecule type" value="Genomic_DNA"/>
</dbReference>
<feature type="domain" description="C2H2-type" evidence="11">
    <location>
        <begin position="13"/>
        <end position="40"/>
    </location>
</feature>
<dbReference type="InterPro" id="IPR007219">
    <property type="entry name" value="XnlR_reg_dom"/>
</dbReference>
<protein>
    <recommendedName>
        <fullName evidence="14">Xaa-Pro dipeptidyl-peptidase C-terminal domain-containing protein</fullName>
    </recommendedName>
</protein>
<keyword evidence="2 8" id="KW-0863">Zinc-finger</keyword>
<evidence type="ECO:0000259" key="10">
    <source>
        <dbReference type="PROSITE" id="PS50048"/>
    </source>
</evidence>
<dbReference type="InterPro" id="IPR036236">
    <property type="entry name" value="Znf_C2H2_sf"/>
</dbReference>
<dbReference type="Proteomes" id="UP000286045">
    <property type="component" value="Unassembled WGS sequence"/>
</dbReference>
<dbReference type="PROSITE" id="PS50157">
    <property type="entry name" value="ZINC_FINGER_C2H2_2"/>
    <property type="match status" value="2"/>
</dbReference>
<dbReference type="Pfam" id="PF00096">
    <property type="entry name" value="zf-C2H2"/>
    <property type="match status" value="2"/>
</dbReference>
<dbReference type="Gene3D" id="4.10.240.10">
    <property type="entry name" value="Zn(2)-C6 fungal-type DNA-binding domain"/>
    <property type="match status" value="1"/>
</dbReference>
<evidence type="ECO:0000313" key="12">
    <source>
        <dbReference type="EMBL" id="RWA04708.1"/>
    </source>
</evidence>
<dbReference type="SUPFAM" id="SSF57701">
    <property type="entry name" value="Zn2/Cys6 DNA-binding domain"/>
    <property type="match status" value="1"/>
</dbReference>
<dbReference type="STRING" id="363999.A0A439CRA8"/>
<dbReference type="Pfam" id="PF02129">
    <property type="entry name" value="Peptidase_S15"/>
    <property type="match status" value="1"/>
</dbReference>
<dbReference type="InterPro" id="IPR013736">
    <property type="entry name" value="Xaa-Pro_dipept_C"/>
</dbReference>
<feature type="domain" description="Zn(2)-C6 fungal-type" evidence="10">
    <location>
        <begin position="84"/>
        <end position="111"/>
    </location>
</feature>
<keyword evidence="6" id="KW-0804">Transcription</keyword>
<dbReference type="Pfam" id="PF00172">
    <property type="entry name" value="Zn_clus"/>
    <property type="match status" value="1"/>
</dbReference>
<evidence type="ECO:0000256" key="1">
    <source>
        <dbReference type="ARBA" id="ARBA00022723"/>
    </source>
</evidence>
<dbReference type="Pfam" id="PF04082">
    <property type="entry name" value="Fungal_trans"/>
    <property type="match status" value="1"/>
</dbReference>
<dbReference type="SMART" id="SM00066">
    <property type="entry name" value="GAL4"/>
    <property type="match status" value="1"/>
</dbReference>
<evidence type="ECO:0000256" key="7">
    <source>
        <dbReference type="ARBA" id="ARBA00023242"/>
    </source>
</evidence>
<evidence type="ECO:0000313" key="13">
    <source>
        <dbReference type="Proteomes" id="UP000286045"/>
    </source>
</evidence>
<dbReference type="InterPro" id="IPR029058">
    <property type="entry name" value="AB_hydrolase_fold"/>
</dbReference>
<dbReference type="GO" id="GO:0008239">
    <property type="term" value="F:dipeptidyl-peptidase activity"/>
    <property type="evidence" value="ECO:0007669"/>
    <property type="project" value="InterPro"/>
</dbReference>
<dbReference type="InterPro" id="IPR036864">
    <property type="entry name" value="Zn2-C6_fun-type_DNA-bd_sf"/>
</dbReference>
<dbReference type="PROSITE" id="PS00463">
    <property type="entry name" value="ZN2_CY6_FUNGAL_1"/>
    <property type="match status" value="1"/>
</dbReference>
<evidence type="ECO:0000256" key="9">
    <source>
        <dbReference type="SAM" id="MobiDB-lite"/>
    </source>
</evidence>
<dbReference type="PROSITE" id="PS50048">
    <property type="entry name" value="ZN2_CY6_FUNGAL_2"/>
    <property type="match status" value="1"/>
</dbReference>
<dbReference type="InterPro" id="IPR001138">
    <property type="entry name" value="Zn2Cys6_DnaBD"/>
</dbReference>
<dbReference type="Gene3D" id="2.60.120.260">
    <property type="entry name" value="Galactose-binding domain-like"/>
    <property type="match status" value="1"/>
</dbReference>
<comment type="caution">
    <text evidence="12">The sequence shown here is derived from an EMBL/GenBank/DDBJ whole genome shotgun (WGS) entry which is preliminary data.</text>
</comment>
<dbReference type="SUPFAM" id="SSF53474">
    <property type="entry name" value="alpha/beta-Hydrolases"/>
    <property type="match status" value="1"/>
</dbReference>
<dbReference type="CDD" id="cd00067">
    <property type="entry name" value="GAL4"/>
    <property type="match status" value="1"/>
</dbReference>
<dbReference type="GO" id="GO:0000981">
    <property type="term" value="F:DNA-binding transcription factor activity, RNA polymerase II-specific"/>
    <property type="evidence" value="ECO:0007669"/>
    <property type="project" value="InterPro"/>
</dbReference>
<evidence type="ECO:0000256" key="3">
    <source>
        <dbReference type="ARBA" id="ARBA00022801"/>
    </source>
</evidence>
<dbReference type="Pfam" id="PF08530">
    <property type="entry name" value="PepX_C"/>
    <property type="match status" value="1"/>
</dbReference>
<reference evidence="12 13" key="1">
    <citation type="submission" date="2018-12" db="EMBL/GenBank/DDBJ databases">
        <title>Draft genome sequence of Xylaria grammica IHI A82.</title>
        <authorList>
            <person name="Buettner E."/>
            <person name="Kellner H."/>
        </authorList>
    </citation>
    <scope>NUCLEOTIDE SEQUENCE [LARGE SCALE GENOMIC DNA]</scope>
    <source>
        <strain evidence="12 13">IHI A82</strain>
    </source>
</reference>
<feature type="region of interest" description="Disordered" evidence="9">
    <location>
        <begin position="1159"/>
        <end position="1205"/>
    </location>
</feature>
<dbReference type="NCBIfam" id="TIGR00976">
    <property type="entry name" value="CocE_NonD"/>
    <property type="match status" value="1"/>
</dbReference>
<feature type="compositionally biased region" description="Basic and acidic residues" evidence="9">
    <location>
        <begin position="1192"/>
        <end position="1205"/>
    </location>
</feature>
<dbReference type="Gene3D" id="3.40.50.1820">
    <property type="entry name" value="alpha/beta hydrolase"/>
    <property type="match status" value="2"/>
</dbReference>
<evidence type="ECO:0000256" key="2">
    <source>
        <dbReference type="ARBA" id="ARBA00022771"/>
    </source>
</evidence>
<dbReference type="InterPro" id="IPR000383">
    <property type="entry name" value="Xaa-Pro-like_dom"/>
</dbReference>
<accession>A0A439CRA8</accession>
<dbReference type="GO" id="GO:0008270">
    <property type="term" value="F:zinc ion binding"/>
    <property type="evidence" value="ECO:0007669"/>
    <property type="project" value="UniProtKB-KW"/>
</dbReference>
<dbReference type="PROSITE" id="PS00028">
    <property type="entry name" value="ZINC_FINGER_C2H2_1"/>
    <property type="match status" value="2"/>
</dbReference>
<feature type="region of interest" description="Disordered" evidence="9">
    <location>
        <begin position="849"/>
        <end position="868"/>
    </location>
</feature>
<evidence type="ECO:0000256" key="6">
    <source>
        <dbReference type="ARBA" id="ARBA00023163"/>
    </source>
</evidence>
<dbReference type="SMART" id="SM00355">
    <property type="entry name" value="ZnF_C2H2"/>
    <property type="match status" value="2"/>
</dbReference>
<dbReference type="InterPro" id="IPR013087">
    <property type="entry name" value="Znf_C2H2_type"/>
</dbReference>
<evidence type="ECO:0000256" key="4">
    <source>
        <dbReference type="ARBA" id="ARBA00022833"/>
    </source>
</evidence>